<comment type="subcellular location">
    <subcellularLocation>
        <location evidence="1">Membrane</location>
    </subcellularLocation>
</comment>
<dbReference type="PANTHER" id="PTHR10877:SF197">
    <property type="entry name" value="POLYCYSTIC KIDNEY DISEASE PROTEIN 1-LIKE 2"/>
    <property type="match status" value="1"/>
</dbReference>
<evidence type="ECO:0000256" key="8">
    <source>
        <dbReference type="SAM" id="Phobius"/>
    </source>
</evidence>
<dbReference type="AlphaFoldDB" id="A0A0P7W990"/>
<feature type="transmembrane region" description="Helical" evidence="8">
    <location>
        <begin position="793"/>
        <end position="814"/>
    </location>
</feature>
<dbReference type="InterPro" id="IPR057244">
    <property type="entry name" value="GAIN_B"/>
</dbReference>
<accession>A0A0P7W990</accession>
<dbReference type="PANTHER" id="PTHR10877">
    <property type="entry name" value="POLYCYSTIN FAMILY MEMBER"/>
    <property type="match status" value="1"/>
</dbReference>
<dbReference type="SMART" id="SM00308">
    <property type="entry name" value="LH2"/>
    <property type="match status" value="1"/>
</dbReference>
<reference evidence="11 12" key="1">
    <citation type="submission" date="2015-08" db="EMBL/GenBank/DDBJ databases">
        <title>The genome of the Asian arowana (Scleropages formosus).</title>
        <authorList>
            <person name="Tan M.H."/>
            <person name="Gan H.M."/>
            <person name="Croft L.J."/>
            <person name="Austin C.M."/>
        </authorList>
    </citation>
    <scope>NUCLEOTIDE SEQUENCE [LARGE SCALE GENOMIC DNA]</scope>
    <source>
        <strain evidence="11">Aro1</strain>
    </source>
</reference>
<comment type="similarity">
    <text evidence="2">Belongs to the polycystin family.</text>
</comment>
<dbReference type="InterPro" id="IPR036392">
    <property type="entry name" value="PLAT/LH2_dom_sf"/>
</dbReference>
<feature type="transmembrane region" description="Helical" evidence="8">
    <location>
        <begin position="749"/>
        <end position="773"/>
    </location>
</feature>
<evidence type="ECO:0000313" key="11">
    <source>
        <dbReference type="EMBL" id="KPP59482.1"/>
    </source>
</evidence>
<dbReference type="Pfam" id="PF01825">
    <property type="entry name" value="GPS"/>
    <property type="match status" value="1"/>
</dbReference>
<dbReference type="CDD" id="cd01752">
    <property type="entry name" value="PLAT_polycystin"/>
    <property type="match status" value="1"/>
</dbReference>
<evidence type="ECO:0000313" key="12">
    <source>
        <dbReference type="Proteomes" id="UP000034805"/>
    </source>
</evidence>
<dbReference type="InterPro" id="IPR000203">
    <property type="entry name" value="GPS"/>
</dbReference>
<dbReference type="GO" id="GO:0016020">
    <property type="term" value="C:membrane"/>
    <property type="evidence" value="ECO:0007669"/>
    <property type="project" value="UniProtKB-SubCell"/>
</dbReference>
<evidence type="ECO:0000256" key="2">
    <source>
        <dbReference type="ARBA" id="ARBA00007200"/>
    </source>
</evidence>
<feature type="non-terminal residue" evidence="11">
    <location>
        <position position="1"/>
    </location>
</feature>
<sequence length="866" mass="97139">GCTSTTVAPANIYFEMKSLSWCWAEQGCRAKNGKLLQVLDCVVQQAIQREVRQTPQQLAGSMIEVPGSGVSIKLPSFSTLGPLLAQYSNITVEFINFKVNPYPDDQGENITGSICSLTFTNDLDEIHLDNLPEQVEIFLPRPDAPAVALEMVSVQEKTLVTTFFNITDQDHTITLTMKPSVDVSLQLQLTYGAPPNGSNILNSTVLDSTVGYRWLITPEMLWSGNGTWYVQASVIKPSSGLNITVEVSTFPSKCIFWNESQEAWSTAGCSVGLQSEFNLTHCLCNHFTTFASSIFVMPNQIDLSRIAEYFATVKENYVVPVLLSVFFAVYLVALVWACLADRKSSRKRKITWLGDSTFCAQYSYLLSVHTGHRSGAGTSAQVEMSLVGIEGETDTHHLLDPDKPLFERGSVDMFLLTTPFSLGELQSIIVSHDNSGGHPSWYLSKMMIQDLQTRQQWHFLCSTWLSSVKGDGMTKRTFHVAPKSQITSFGNIFQNRTSTGFRDEHIWVSVVDPPRRSPFTRAQRVSCCMCLLLCTMAINIMFWNVPENKDSPVILNVGSLKLTLEELMVGVESGLLMFPINILIITIFRSTKPRHSPAKDTSESVQDKKAPPVTMLSFLKDTERFITSLSKCPRNKVAALENPLEKWSDLFPALDRVQELLQLMQADKESDSHWVFCSQFVFFSLRRMAEAMDRLDVKAFQLEENYWKAHSTVTHLLKEADMVATSHMQNGPSISVPELEKKSGCWLPWWFVFIGWFLLLSISGVSTFFTLLYGFVYGKESSTKWVISLGLSLFQSIFILQPLKVLGVAIFFALTLKTVVVEDSDEAEYLLAASDRAALLVRIRDDRLLDQAHHRGADFEDNLLDV</sequence>
<dbReference type="InterPro" id="IPR046338">
    <property type="entry name" value="GAIN_dom_sf"/>
</dbReference>
<keyword evidence="3 8" id="KW-0812">Transmembrane</keyword>
<dbReference type="Gene3D" id="2.60.220.50">
    <property type="match status" value="1"/>
</dbReference>
<dbReference type="Proteomes" id="UP000034805">
    <property type="component" value="Unassembled WGS sequence"/>
</dbReference>
<organism evidence="11 12">
    <name type="scientific">Scleropages formosus</name>
    <name type="common">Asian bonytongue</name>
    <name type="synonym">Osteoglossum formosum</name>
    <dbReference type="NCBI Taxonomy" id="113540"/>
    <lineage>
        <taxon>Eukaryota</taxon>
        <taxon>Metazoa</taxon>
        <taxon>Chordata</taxon>
        <taxon>Craniata</taxon>
        <taxon>Vertebrata</taxon>
        <taxon>Euteleostomi</taxon>
        <taxon>Actinopterygii</taxon>
        <taxon>Neopterygii</taxon>
        <taxon>Teleostei</taxon>
        <taxon>Osteoglossocephala</taxon>
        <taxon>Osteoglossomorpha</taxon>
        <taxon>Osteoglossiformes</taxon>
        <taxon>Osteoglossidae</taxon>
        <taxon>Scleropages</taxon>
    </lineage>
</organism>
<evidence type="ECO:0000256" key="3">
    <source>
        <dbReference type="ARBA" id="ARBA00022692"/>
    </source>
</evidence>
<dbReference type="PROSITE" id="PS50095">
    <property type="entry name" value="PLAT"/>
    <property type="match status" value="1"/>
</dbReference>
<evidence type="ECO:0000256" key="6">
    <source>
        <dbReference type="ARBA" id="ARBA00023157"/>
    </source>
</evidence>
<evidence type="ECO:0000256" key="1">
    <source>
        <dbReference type="ARBA" id="ARBA00004370"/>
    </source>
</evidence>
<evidence type="ECO:0000256" key="5">
    <source>
        <dbReference type="ARBA" id="ARBA00023136"/>
    </source>
</evidence>
<name>A0A0P7W990_SCLFO</name>
<proteinExistence type="inferred from homology"/>
<evidence type="ECO:0000256" key="4">
    <source>
        <dbReference type="ARBA" id="ARBA00022989"/>
    </source>
</evidence>
<evidence type="ECO:0000256" key="7">
    <source>
        <dbReference type="PROSITE-ProRule" id="PRU00152"/>
    </source>
</evidence>
<dbReference type="GO" id="GO:0050982">
    <property type="term" value="P:detection of mechanical stimulus"/>
    <property type="evidence" value="ECO:0007669"/>
    <property type="project" value="TreeGrafter"/>
</dbReference>
<comment type="caution">
    <text evidence="7">Lacks conserved residue(s) required for the propagation of feature annotation.</text>
</comment>
<dbReference type="InterPro" id="IPR001024">
    <property type="entry name" value="PLAT/LH2_dom"/>
</dbReference>
<feature type="non-terminal residue" evidence="11">
    <location>
        <position position="866"/>
    </location>
</feature>
<feature type="transmembrane region" description="Helical" evidence="8">
    <location>
        <begin position="317"/>
        <end position="339"/>
    </location>
</feature>
<keyword evidence="6" id="KW-1015">Disulfide bond</keyword>
<keyword evidence="4 8" id="KW-1133">Transmembrane helix</keyword>
<feature type="transmembrane region" description="Helical" evidence="8">
    <location>
        <begin position="525"/>
        <end position="545"/>
    </location>
</feature>
<evidence type="ECO:0008006" key="13">
    <source>
        <dbReference type="Google" id="ProtNLM"/>
    </source>
</evidence>
<evidence type="ECO:0000259" key="10">
    <source>
        <dbReference type="PROSITE" id="PS50221"/>
    </source>
</evidence>
<dbReference type="Gene3D" id="2.60.60.20">
    <property type="entry name" value="PLAT/LH2 domain"/>
    <property type="match status" value="1"/>
</dbReference>
<gene>
    <name evidence="11" type="ORF">Z043_122595</name>
</gene>
<dbReference type="SUPFAM" id="SSF49723">
    <property type="entry name" value="Lipase/lipooxygenase domain (PLAT/LH2 domain)"/>
    <property type="match status" value="1"/>
</dbReference>
<feature type="transmembrane region" description="Helical" evidence="8">
    <location>
        <begin position="567"/>
        <end position="588"/>
    </location>
</feature>
<comment type="caution">
    <text evidence="11">The sequence shown here is derived from an EMBL/GenBank/DDBJ whole genome shotgun (WGS) entry which is preliminary data.</text>
</comment>
<dbReference type="SMART" id="SM00303">
    <property type="entry name" value="GPS"/>
    <property type="match status" value="1"/>
</dbReference>
<keyword evidence="5 8" id="KW-0472">Membrane</keyword>
<dbReference type="GO" id="GO:0005262">
    <property type="term" value="F:calcium channel activity"/>
    <property type="evidence" value="ECO:0007669"/>
    <property type="project" value="TreeGrafter"/>
</dbReference>
<dbReference type="Pfam" id="PF01477">
    <property type="entry name" value="PLAT"/>
    <property type="match status" value="1"/>
</dbReference>
<dbReference type="EMBL" id="JARO02012069">
    <property type="protein sequence ID" value="KPP59482.1"/>
    <property type="molecule type" value="Genomic_DNA"/>
</dbReference>
<dbReference type="FunFam" id="2.60.60.20:FF:000008">
    <property type="entry name" value="Polycystic kidney disease 1-like 2, isoform CRA_a"/>
    <property type="match status" value="1"/>
</dbReference>
<protein>
    <recommendedName>
        <fullName evidence="13">Polycystic kidney disease protein 1-like 2-like</fullName>
    </recommendedName>
</protein>
<feature type="domain" description="PLAT" evidence="9">
    <location>
        <begin position="362"/>
        <end position="479"/>
    </location>
</feature>
<feature type="domain" description="GAIN-B" evidence="10">
    <location>
        <begin position="162"/>
        <end position="302"/>
    </location>
</feature>
<evidence type="ECO:0000259" key="9">
    <source>
        <dbReference type="PROSITE" id="PS50095"/>
    </source>
</evidence>
<dbReference type="PROSITE" id="PS50221">
    <property type="entry name" value="GAIN_B"/>
    <property type="match status" value="1"/>
</dbReference>
<dbReference type="InterPro" id="IPR051223">
    <property type="entry name" value="Polycystin"/>
</dbReference>
<dbReference type="InterPro" id="IPR042060">
    <property type="entry name" value="PLAT_polycystin1"/>
</dbReference>